<proteinExistence type="inferred from homology"/>
<protein>
    <recommendedName>
        <fullName evidence="9">Bidirectional sugar transporter SWEET</fullName>
    </recommendedName>
</protein>
<keyword evidence="7 9" id="KW-1133">Transmembrane helix</keyword>
<keyword evidence="3 9" id="KW-0813">Transport</keyword>
<dbReference type="EMBL" id="BTGU01000016">
    <property type="protein sequence ID" value="GMN43417.1"/>
    <property type="molecule type" value="Genomic_DNA"/>
</dbReference>
<feature type="transmembrane region" description="Helical" evidence="9">
    <location>
        <begin position="140"/>
        <end position="161"/>
    </location>
</feature>
<keyword evidence="4 9" id="KW-0762">Sugar transport</keyword>
<sequence length="252" mass="27758">MSSALSSVYAVCSDAAGVAGNLFAFGLFVSPIPTFRRIVRNQSTEHFSGLPYIYSFLNCLICLWYGTPLVSPGVILVATVNSIGAVFQFFYIIIFILYAERAKKLKMTGLLLAVFVLFAIIVFVSVKVLDPGVRQPFVGYLSVASLISMFASPLFIIKLVIKTRSVEFMPFYLSLSTFLMSLSFFAYGILKCDAFIYVSTSSLLADKAAFCAQIFVPNGIGTILGLVQLALYFHFSSTWSEDSREPLIDTYA</sequence>
<dbReference type="GO" id="GO:0051119">
    <property type="term" value="F:sugar transmembrane transporter activity"/>
    <property type="evidence" value="ECO:0007669"/>
    <property type="project" value="InterPro"/>
</dbReference>
<name>A0AA88A2P0_FICCA</name>
<keyword evidence="5 9" id="KW-0812">Transmembrane</keyword>
<dbReference type="GO" id="GO:0005886">
    <property type="term" value="C:plasma membrane"/>
    <property type="evidence" value="ECO:0007669"/>
    <property type="project" value="UniProtKB-SubCell"/>
</dbReference>
<evidence type="ECO:0000256" key="7">
    <source>
        <dbReference type="ARBA" id="ARBA00022989"/>
    </source>
</evidence>
<evidence type="ECO:0000256" key="5">
    <source>
        <dbReference type="ARBA" id="ARBA00022692"/>
    </source>
</evidence>
<keyword evidence="6" id="KW-0677">Repeat</keyword>
<feature type="transmembrane region" description="Helical" evidence="9">
    <location>
        <begin position="210"/>
        <end position="235"/>
    </location>
</feature>
<evidence type="ECO:0000256" key="9">
    <source>
        <dbReference type="RuleBase" id="RU910715"/>
    </source>
</evidence>
<dbReference type="PANTHER" id="PTHR10791">
    <property type="entry name" value="RAG1-ACTIVATING PROTEIN 1"/>
    <property type="match status" value="1"/>
</dbReference>
<feature type="transmembrane region" description="Helical" evidence="9">
    <location>
        <begin position="110"/>
        <end position="128"/>
    </location>
</feature>
<evidence type="ECO:0000256" key="8">
    <source>
        <dbReference type="ARBA" id="ARBA00023136"/>
    </source>
</evidence>
<evidence type="ECO:0000256" key="6">
    <source>
        <dbReference type="ARBA" id="ARBA00022737"/>
    </source>
</evidence>
<dbReference type="GO" id="GO:0012505">
    <property type="term" value="C:endomembrane system"/>
    <property type="evidence" value="ECO:0007669"/>
    <property type="project" value="UniProtKB-SubCell"/>
</dbReference>
<comment type="function">
    <text evidence="9">Mediates both low-affinity uptake and efflux of sugar across the membrane.</text>
</comment>
<dbReference type="Gene3D" id="1.20.1280.290">
    <property type="match status" value="2"/>
</dbReference>
<keyword evidence="11" id="KW-1185">Reference proteome</keyword>
<dbReference type="InterPro" id="IPR004316">
    <property type="entry name" value="SWEET_rpt"/>
</dbReference>
<comment type="subcellular location">
    <subcellularLocation>
        <location evidence="9">Cell membrane</location>
        <topology evidence="9">Multi-pass membrane protein</topology>
    </subcellularLocation>
    <subcellularLocation>
        <location evidence="1">Endomembrane system</location>
        <topology evidence="1">Multi-pass membrane protein</topology>
    </subcellularLocation>
</comment>
<dbReference type="PANTHER" id="PTHR10791:SF111">
    <property type="entry name" value="BIDIRECTIONAL SUGAR TRANSPORTER SWEET2"/>
    <property type="match status" value="1"/>
</dbReference>
<comment type="similarity">
    <text evidence="2 9">Belongs to the SWEET sugar transporter family.</text>
</comment>
<feature type="transmembrane region" description="Helical" evidence="9">
    <location>
        <begin position="6"/>
        <end position="29"/>
    </location>
</feature>
<dbReference type="FunFam" id="1.20.1280.290:FF:000001">
    <property type="entry name" value="Bidirectional sugar transporter SWEET"/>
    <property type="match status" value="1"/>
</dbReference>
<reference evidence="10" key="1">
    <citation type="submission" date="2023-07" db="EMBL/GenBank/DDBJ databases">
        <title>draft genome sequence of fig (Ficus carica).</title>
        <authorList>
            <person name="Takahashi T."/>
            <person name="Nishimura K."/>
        </authorList>
    </citation>
    <scope>NUCLEOTIDE SEQUENCE</scope>
</reference>
<dbReference type="InterPro" id="IPR047664">
    <property type="entry name" value="SWEET"/>
</dbReference>
<dbReference type="Proteomes" id="UP001187192">
    <property type="component" value="Unassembled WGS sequence"/>
</dbReference>
<gene>
    <name evidence="10" type="ORF">TIFTF001_012626</name>
</gene>
<evidence type="ECO:0000256" key="3">
    <source>
        <dbReference type="ARBA" id="ARBA00022448"/>
    </source>
</evidence>
<feature type="transmembrane region" description="Helical" evidence="9">
    <location>
        <begin position="168"/>
        <end position="190"/>
    </location>
</feature>
<dbReference type="Pfam" id="PF03083">
    <property type="entry name" value="MtN3_slv"/>
    <property type="match status" value="2"/>
</dbReference>
<evidence type="ECO:0000256" key="2">
    <source>
        <dbReference type="ARBA" id="ARBA00007809"/>
    </source>
</evidence>
<dbReference type="Gramene" id="FCD_00033045-RA">
    <property type="protein sequence ID" value="FCD_00033045-RA:cds"/>
    <property type="gene ID" value="FCD_00033045"/>
</dbReference>
<evidence type="ECO:0000313" key="10">
    <source>
        <dbReference type="EMBL" id="GMN43417.1"/>
    </source>
</evidence>
<feature type="transmembrane region" description="Helical" evidence="9">
    <location>
        <begin position="73"/>
        <end position="98"/>
    </location>
</feature>
<evidence type="ECO:0000256" key="4">
    <source>
        <dbReference type="ARBA" id="ARBA00022597"/>
    </source>
</evidence>
<organism evidence="10 11">
    <name type="scientific">Ficus carica</name>
    <name type="common">Common fig</name>
    <dbReference type="NCBI Taxonomy" id="3494"/>
    <lineage>
        <taxon>Eukaryota</taxon>
        <taxon>Viridiplantae</taxon>
        <taxon>Streptophyta</taxon>
        <taxon>Embryophyta</taxon>
        <taxon>Tracheophyta</taxon>
        <taxon>Spermatophyta</taxon>
        <taxon>Magnoliopsida</taxon>
        <taxon>eudicotyledons</taxon>
        <taxon>Gunneridae</taxon>
        <taxon>Pentapetalae</taxon>
        <taxon>rosids</taxon>
        <taxon>fabids</taxon>
        <taxon>Rosales</taxon>
        <taxon>Moraceae</taxon>
        <taxon>Ficeae</taxon>
        <taxon>Ficus</taxon>
    </lineage>
</organism>
<comment type="caution">
    <text evidence="10">The sequence shown here is derived from an EMBL/GenBank/DDBJ whole genome shotgun (WGS) entry which is preliminary data.</text>
</comment>
<feature type="transmembrane region" description="Helical" evidence="9">
    <location>
        <begin position="50"/>
        <end position="67"/>
    </location>
</feature>
<dbReference type="AlphaFoldDB" id="A0AA88A2P0"/>
<accession>A0AA88A2P0</accession>
<evidence type="ECO:0000256" key="1">
    <source>
        <dbReference type="ARBA" id="ARBA00004127"/>
    </source>
</evidence>
<evidence type="ECO:0000313" key="11">
    <source>
        <dbReference type="Proteomes" id="UP001187192"/>
    </source>
</evidence>
<keyword evidence="8 9" id="KW-0472">Membrane</keyword>